<evidence type="ECO:0000256" key="9">
    <source>
        <dbReference type="ARBA" id="ARBA00023014"/>
    </source>
</evidence>
<dbReference type="FunFam" id="3.40.640.10:FF:000084">
    <property type="entry name" value="IscS-like cysteine desulfurase"/>
    <property type="match status" value="1"/>
</dbReference>
<dbReference type="InterPro" id="IPR020578">
    <property type="entry name" value="Aminotrans_V_PyrdxlP_BS"/>
</dbReference>
<keyword evidence="7" id="KW-0663">Pyridoxal phosphate</keyword>
<gene>
    <name evidence="15" type="primary">iscS_1</name>
    <name evidence="15" type="ORF">VAT7223_00806</name>
</gene>
<dbReference type="PANTHER" id="PTHR11601:SF34">
    <property type="entry name" value="CYSTEINE DESULFURASE"/>
    <property type="match status" value="1"/>
</dbReference>
<dbReference type="SUPFAM" id="SSF53383">
    <property type="entry name" value="PLP-dependent transferases"/>
    <property type="match status" value="1"/>
</dbReference>
<keyword evidence="9" id="KW-0411">Iron-sulfur</keyword>
<sequence length="351" mass="38430">MNNYYDYAASTPISPLALDVMKPWEVENFSNASSAHQAGRSSCQAIQQSREIIANKIGALPSEIIFTSGASEANNLALKGIAFKHLEHKGHIITSSIEHKCILNTCAFLESLGFEVTYLEPNKTGTILTESLREALRNDTILISIHHVNNELGTIQPIEAFGAIAFENDIPFHTDAAQSFCKCDIDVDDMDIDMLSLSGHKIYGPKGIGALYVRNARDADLVPLIHGGGQEGGLRGGTSPTPLMIGLAAAVEHFPKSVSEQEHHFLTVIQDFKWIRNGGEQVVSTTWSLTFESDDEVKRFTQEHPWLISQGSACNALSNVASHVLTAIGLDEELARRTYRISLPPHRINGE</sequence>
<keyword evidence="10" id="KW-0535">Nitrogen fixation</keyword>
<evidence type="ECO:0000256" key="7">
    <source>
        <dbReference type="ARBA" id="ARBA00022898"/>
    </source>
</evidence>
<dbReference type="InterPro" id="IPR016454">
    <property type="entry name" value="Cysteine_dSase"/>
</dbReference>
<dbReference type="PANTHER" id="PTHR11601">
    <property type="entry name" value="CYSTEINE DESULFURYLASE FAMILY MEMBER"/>
    <property type="match status" value="1"/>
</dbReference>
<dbReference type="Pfam" id="PF00266">
    <property type="entry name" value="Aminotran_5"/>
    <property type="match status" value="1"/>
</dbReference>
<dbReference type="GO" id="GO:0046872">
    <property type="term" value="F:metal ion binding"/>
    <property type="evidence" value="ECO:0007669"/>
    <property type="project" value="UniProtKB-KW"/>
</dbReference>
<proteinExistence type="inferred from homology"/>
<dbReference type="AlphaFoldDB" id="A0A1C3IJX2"/>
<comment type="similarity">
    <text evidence="3">Belongs to the class-V pyridoxal-phosphate-dependent aminotransferase family. NifS/IscS subfamily.</text>
</comment>
<dbReference type="Gene3D" id="3.90.1150.10">
    <property type="entry name" value="Aspartate Aminotransferase, domain 1"/>
    <property type="match status" value="1"/>
</dbReference>
<dbReference type="PROSITE" id="PS00595">
    <property type="entry name" value="AA_TRANSFER_CLASS_5"/>
    <property type="match status" value="1"/>
</dbReference>
<evidence type="ECO:0000256" key="10">
    <source>
        <dbReference type="ARBA" id="ARBA00023231"/>
    </source>
</evidence>
<organism evidence="15 16">
    <name type="scientific">Vibrio atlanticus</name>
    <dbReference type="NCBI Taxonomy" id="693153"/>
    <lineage>
        <taxon>Bacteria</taxon>
        <taxon>Pseudomonadati</taxon>
        <taxon>Pseudomonadota</taxon>
        <taxon>Gammaproteobacteria</taxon>
        <taxon>Vibrionales</taxon>
        <taxon>Vibrionaceae</taxon>
        <taxon>Vibrio</taxon>
    </lineage>
</organism>
<keyword evidence="5 15" id="KW-0808">Transferase</keyword>
<accession>A0A1C3IJX2</accession>
<dbReference type="InterPro" id="IPR015424">
    <property type="entry name" value="PyrdxlP-dep_Trfase"/>
</dbReference>
<keyword evidence="8" id="KW-0408">Iron</keyword>
<comment type="cofactor">
    <cofactor evidence="1 13">
        <name>pyridoxal 5'-phosphate</name>
        <dbReference type="ChEBI" id="CHEBI:597326"/>
    </cofactor>
</comment>
<dbReference type="EC" id="2.8.1.7" evidence="4"/>
<evidence type="ECO:0000313" key="16">
    <source>
        <dbReference type="Proteomes" id="UP000092876"/>
    </source>
</evidence>
<feature type="domain" description="Aminotransferase class V" evidence="14">
    <location>
        <begin position="4"/>
        <end position="256"/>
    </location>
</feature>
<dbReference type="Gene3D" id="1.10.260.50">
    <property type="match status" value="1"/>
</dbReference>
<dbReference type="Gene3D" id="3.40.640.10">
    <property type="entry name" value="Type I PLP-dependent aspartate aminotransferase-like (Major domain)"/>
    <property type="match status" value="1"/>
</dbReference>
<evidence type="ECO:0000256" key="8">
    <source>
        <dbReference type="ARBA" id="ARBA00023004"/>
    </source>
</evidence>
<evidence type="ECO:0000256" key="2">
    <source>
        <dbReference type="ARBA" id="ARBA00003120"/>
    </source>
</evidence>
<dbReference type="GO" id="GO:0031071">
    <property type="term" value="F:cysteine desulfurase activity"/>
    <property type="evidence" value="ECO:0007669"/>
    <property type="project" value="UniProtKB-EC"/>
</dbReference>
<dbReference type="RefSeq" id="WP_065678377.1">
    <property type="nucleotide sequence ID" value="NZ_FLQP01000011.1"/>
</dbReference>
<dbReference type="InterPro" id="IPR000192">
    <property type="entry name" value="Aminotrans_V_dom"/>
</dbReference>
<evidence type="ECO:0000256" key="1">
    <source>
        <dbReference type="ARBA" id="ARBA00001933"/>
    </source>
</evidence>
<evidence type="ECO:0000256" key="3">
    <source>
        <dbReference type="ARBA" id="ARBA00006490"/>
    </source>
</evidence>
<protein>
    <recommendedName>
        <fullName evidence="4">cysteine desulfurase</fullName>
        <ecNumber evidence="4">2.8.1.7</ecNumber>
    </recommendedName>
    <alternativeName>
        <fullName evidence="11">Nitrogenase metalloclusters biosynthesis protein NifS</fullName>
    </alternativeName>
</protein>
<dbReference type="EMBL" id="FLQP01000011">
    <property type="protein sequence ID" value="SBS61732.1"/>
    <property type="molecule type" value="Genomic_DNA"/>
</dbReference>
<evidence type="ECO:0000313" key="15">
    <source>
        <dbReference type="EMBL" id="SBS61732.1"/>
    </source>
</evidence>
<evidence type="ECO:0000259" key="14">
    <source>
        <dbReference type="Pfam" id="PF00266"/>
    </source>
</evidence>
<dbReference type="GO" id="GO:0051536">
    <property type="term" value="F:iron-sulfur cluster binding"/>
    <property type="evidence" value="ECO:0007669"/>
    <property type="project" value="UniProtKB-KW"/>
</dbReference>
<dbReference type="PIRSF" id="PIRSF005572">
    <property type="entry name" value="NifS"/>
    <property type="match status" value="1"/>
</dbReference>
<reference evidence="16" key="1">
    <citation type="submission" date="2016-06" db="EMBL/GenBank/DDBJ databases">
        <authorList>
            <person name="Rodrigo-Torres Lidia"/>
            <person name="Arahal R.David."/>
        </authorList>
    </citation>
    <scope>NUCLEOTIDE SEQUENCE [LARGE SCALE GENOMIC DNA]</scope>
    <source>
        <strain evidence="16">CECT 7223</strain>
    </source>
</reference>
<dbReference type="InterPro" id="IPR015422">
    <property type="entry name" value="PyrdxlP-dep_Trfase_small"/>
</dbReference>
<evidence type="ECO:0000256" key="11">
    <source>
        <dbReference type="ARBA" id="ARBA00031911"/>
    </source>
</evidence>
<comment type="catalytic activity">
    <reaction evidence="12">
        <text>(sulfur carrier)-H + L-cysteine = (sulfur carrier)-SH + L-alanine</text>
        <dbReference type="Rhea" id="RHEA:43892"/>
        <dbReference type="Rhea" id="RHEA-COMP:14737"/>
        <dbReference type="Rhea" id="RHEA-COMP:14739"/>
        <dbReference type="ChEBI" id="CHEBI:29917"/>
        <dbReference type="ChEBI" id="CHEBI:35235"/>
        <dbReference type="ChEBI" id="CHEBI:57972"/>
        <dbReference type="ChEBI" id="CHEBI:64428"/>
        <dbReference type="EC" id="2.8.1.7"/>
    </reaction>
</comment>
<evidence type="ECO:0000256" key="5">
    <source>
        <dbReference type="ARBA" id="ARBA00022679"/>
    </source>
</evidence>
<name>A0A1C3IJX2_9VIBR</name>
<dbReference type="Proteomes" id="UP000092876">
    <property type="component" value="Unassembled WGS sequence"/>
</dbReference>
<evidence type="ECO:0000256" key="12">
    <source>
        <dbReference type="ARBA" id="ARBA00050776"/>
    </source>
</evidence>
<keyword evidence="6" id="KW-0479">Metal-binding</keyword>
<evidence type="ECO:0000256" key="4">
    <source>
        <dbReference type="ARBA" id="ARBA00012239"/>
    </source>
</evidence>
<comment type="function">
    <text evidence="2">Catalyzes the removal of elemental sulfur atoms from cysteine to produce alanine. Seems to participate in the biosynthesis of the nitrogenase metalloclusters by providing the inorganic sulfur required for the Fe-S core formation.</text>
</comment>
<dbReference type="InterPro" id="IPR015421">
    <property type="entry name" value="PyrdxlP-dep_Trfase_major"/>
</dbReference>
<evidence type="ECO:0000256" key="13">
    <source>
        <dbReference type="RuleBase" id="RU004504"/>
    </source>
</evidence>
<evidence type="ECO:0000256" key="6">
    <source>
        <dbReference type="ARBA" id="ARBA00022723"/>
    </source>
</evidence>